<dbReference type="Gene3D" id="3.30.70.270">
    <property type="match status" value="1"/>
</dbReference>
<keyword evidence="3" id="KW-0175">Coiled coil</keyword>
<dbReference type="InterPro" id="IPR029787">
    <property type="entry name" value="Nucleotide_cyclase"/>
</dbReference>
<dbReference type="CDD" id="cd01949">
    <property type="entry name" value="GGDEF"/>
    <property type="match status" value="1"/>
</dbReference>
<evidence type="ECO:0000313" key="6">
    <source>
        <dbReference type="Proteomes" id="UP000494245"/>
    </source>
</evidence>
<dbReference type="RefSeq" id="WP_173086859.1">
    <property type="nucleotide sequence ID" value="NZ_BLTE01000021.1"/>
</dbReference>
<dbReference type="FunFam" id="3.30.70.270:FF:000001">
    <property type="entry name" value="Diguanylate cyclase domain protein"/>
    <property type="match status" value="1"/>
</dbReference>
<protein>
    <recommendedName>
        <fullName evidence="1">diguanylate cyclase</fullName>
        <ecNumber evidence="1">2.7.7.65</ecNumber>
    </recommendedName>
</protein>
<reference evidence="5 6" key="1">
    <citation type="submission" date="2020-04" db="EMBL/GenBank/DDBJ databases">
        <authorList>
            <consortium name="Desulfovibrio sp. FSS-1 genome sequencing consortium"/>
            <person name="Shimoshige H."/>
            <person name="Kobayashi H."/>
            <person name="Maekawa T."/>
        </authorList>
    </citation>
    <scope>NUCLEOTIDE SEQUENCE [LARGE SCALE GENOMIC DNA]</scope>
    <source>
        <strain evidence="5 6">SIID29052-01</strain>
    </source>
</reference>
<evidence type="ECO:0000256" key="1">
    <source>
        <dbReference type="ARBA" id="ARBA00012528"/>
    </source>
</evidence>
<evidence type="ECO:0000256" key="3">
    <source>
        <dbReference type="SAM" id="Coils"/>
    </source>
</evidence>
<feature type="coiled-coil region" evidence="3">
    <location>
        <begin position="119"/>
        <end position="146"/>
    </location>
</feature>
<dbReference type="PROSITE" id="PS50887">
    <property type="entry name" value="GGDEF"/>
    <property type="match status" value="1"/>
</dbReference>
<sequence>MRKSARRPSTVWLLGLAGQPAKRVRQAVGTLAEVRRIDPRDLPGQPEYDRAAPLAVFLDLAAWRALRDDAPAWLAGARRVLVLAEGEEGLHDEVLSQGFLACLTPPLGKARILSALEAARENESALEDISRLLGEAQRERDMLVQENGRLAFFQQLMARAMSSLELPAVLAGLREDLGLAFPVSEVLAVFWGASPECELFVAEGLSTQARSARTDYLLDLAARLRGQPSGQFRTHAVPGGDQAAPVAPGRALLVPLRHGEEAFGCLSVLIHRDLSRQEQETARQALQQLAPSLKNGLDYLLIKRRADRDGLTGLFNRRTLDARLDQELKRHMRHREGFALILADIDHFKKVNDVHGHLAGDAALRHAAQTMDAGLRTTDFLARYGGEEFAAILPHTGASQAWMLAERLRRRVGAHPLRYAGRTIALTVSMGLAAFVPGQAATPASLLAQADQALYASKHAGRNRVSIAPSREELREVYREGALQAG</sequence>
<dbReference type="SMART" id="SM00267">
    <property type="entry name" value="GGDEF"/>
    <property type="match status" value="1"/>
</dbReference>
<accession>A0A6V8LZS5</accession>
<dbReference type="GO" id="GO:1902201">
    <property type="term" value="P:negative regulation of bacterial-type flagellum-dependent cell motility"/>
    <property type="evidence" value="ECO:0007669"/>
    <property type="project" value="TreeGrafter"/>
</dbReference>
<comment type="catalytic activity">
    <reaction evidence="2">
        <text>2 GTP = 3',3'-c-di-GMP + 2 diphosphate</text>
        <dbReference type="Rhea" id="RHEA:24898"/>
        <dbReference type="ChEBI" id="CHEBI:33019"/>
        <dbReference type="ChEBI" id="CHEBI:37565"/>
        <dbReference type="ChEBI" id="CHEBI:58805"/>
        <dbReference type="EC" id="2.7.7.65"/>
    </reaction>
</comment>
<gene>
    <name evidence="5" type="primary">pleD_10</name>
    <name evidence="5" type="ORF">NNJEOMEG_03586</name>
</gene>
<dbReference type="GO" id="GO:0005886">
    <property type="term" value="C:plasma membrane"/>
    <property type="evidence" value="ECO:0007669"/>
    <property type="project" value="TreeGrafter"/>
</dbReference>
<evidence type="ECO:0000256" key="2">
    <source>
        <dbReference type="ARBA" id="ARBA00034247"/>
    </source>
</evidence>
<dbReference type="Proteomes" id="UP000494245">
    <property type="component" value="Unassembled WGS sequence"/>
</dbReference>
<dbReference type="EMBL" id="BLTE01000021">
    <property type="protein sequence ID" value="GFK95718.1"/>
    <property type="molecule type" value="Genomic_DNA"/>
</dbReference>
<dbReference type="PANTHER" id="PTHR45138:SF9">
    <property type="entry name" value="DIGUANYLATE CYCLASE DGCM-RELATED"/>
    <property type="match status" value="1"/>
</dbReference>
<dbReference type="InterPro" id="IPR000160">
    <property type="entry name" value="GGDEF_dom"/>
</dbReference>
<feature type="domain" description="GGDEF" evidence="4">
    <location>
        <begin position="336"/>
        <end position="470"/>
    </location>
</feature>
<dbReference type="GO" id="GO:0043709">
    <property type="term" value="P:cell adhesion involved in single-species biofilm formation"/>
    <property type="evidence" value="ECO:0007669"/>
    <property type="project" value="TreeGrafter"/>
</dbReference>
<reference evidence="5 6" key="2">
    <citation type="submission" date="2020-05" db="EMBL/GenBank/DDBJ databases">
        <title>Draft genome sequence of Desulfovibrio sp. strainFSS-1.</title>
        <authorList>
            <person name="Shimoshige H."/>
            <person name="Kobayashi H."/>
            <person name="Maekawa T."/>
        </authorList>
    </citation>
    <scope>NUCLEOTIDE SEQUENCE [LARGE SCALE GENOMIC DNA]</scope>
    <source>
        <strain evidence="5 6">SIID29052-01</strain>
    </source>
</reference>
<dbReference type="InterPro" id="IPR050469">
    <property type="entry name" value="Diguanylate_Cyclase"/>
</dbReference>
<evidence type="ECO:0000313" key="5">
    <source>
        <dbReference type="EMBL" id="GFK95718.1"/>
    </source>
</evidence>
<dbReference type="InterPro" id="IPR043128">
    <property type="entry name" value="Rev_trsase/Diguanyl_cyclase"/>
</dbReference>
<organism evidence="5 6">
    <name type="scientific">Fundidesulfovibrio magnetotacticus</name>
    <dbReference type="NCBI Taxonomy" id="2730080"/>
    <lineage>
        <taxon>Bacteria</taxon>
        <taxon>Pseudomonadati</taxon>
        <taxon>Thermodesulfobacteriota</taxon>
        <taxon>Desulfovibrionia</taxon>
        <taxon>Desulfovibrionales</taxon>
        <taxon>Desulfovibrionaceae</taxon>
        <taxon>Fundidesulfovibrio</taxon>
    </lineage>
</organism>
<evidence type="ECO:0000259" key="4">
    <source>
        <dbReference type="PROSITE" id="PS50887"/>
    </source>
</evidence>
<proteinExistence type="predicted"/>
<dbReference type="Pfam" id="PF00990">
    <property type="entry name" value="GGDEF"/>
    <property type="match status" value="1"/>
</dbReference>
<dbReference type="AlphaFoldDB" id="A0A6V8LZS5"/>
<dbReference type="PANTHER" id="PTHR45138">
    <property type="entry name" value="REGULATORY COMPONENTS OF SENSORY TRANSDUCTION SYSTEM"/>
    <property type="match status" value="1"/>
</dbReference>
<dbReference type="NCBIfam" id="TIGR00254">
    <property type="entry name" value="GGDEF"/>
    <property type="match status" value="1"/>
</dbReference>
<comment type="caution">
    <text evidence="5">The sequence shown here is derived from an EMBL/GenBank/DDBJ whole genome shotgun (WGS) entry which is preliminary data.</text>
</comment>
<dbReference type="SUPFAM" id="SSF55073">
    <property type="entry name" value="Nucleotide cyclase"/>
    <property type="match status" value="1"/>
</dbReference>
<keyword evidence="6" id="KW-1185">Reference proteome</keyword>
<dbReference type="EC" id="2.7.7.65" evidence="1"/>
<name>A0A6V8LZS5_9BACT</name>
<dbReference type="GO" id="GO:0052621">
    <property type="term" value="F:diguanylate cyclase activity"/>
    <property type="evidence" value="ECO:0007669"/>
    <property type="project" value="UniProtKB-EC"/>
</dbReference>